<dbReference type="AlphaFoldDB" id="A0A8S2Y235"/>
<organism evidence="2 4">
    <name type="scientific">Rotaria magnacalcarata</name>
    <dbReference type="NCBI Taxonomy" id="392030"/>
    <lineage>
        <taxon>Eukaryota</taxon>
        <taxon>Metazoa</taxon>
        <taxon>Spiralia</taxon>
        <taxon>Gnathifera</taxon>
        <taxon>Rotifera</taxon>
        <taxon>Eurotatoria</taxon>
        <taxon>Bdelloidea</taxon>
        <taxon>Philodinida</taxon>
        <taxon>Philodinidae</taxon>
        <taxon>Rotaria</taxon>
    </lineage>
</organism>
<reference evidence="2" key="1">
    <citation type="submission" date="2021-02" db="EMBL/GenBank/DDBJ databases">
        <authorList>
            <person name="Nowell W R."/>
        </authorList>
    </citation>
    <scope>NUCLEOTIDE SEQUENCE</scope>
</reference>
<sequence>QQLGDYEKELKMLRVKLDAANNELELKQTLIQSSVDNVNQLNANGQKAIDELEKVKQV</sequence>
<proteinExistence type="predicted"/>
<feature type="non-terminal residue" evidence="2">
    <location>
        <position position="1"/>
    </location>
</feature>
<accession>A0A8S2Y235</accession>
<dbReference type="EMBL" id="CAJOBJ010144367">
    <property type="protein sequence ID" value="CAF4777349.1"/>
    <property type="molecule type" value="Genomic_DNA"/>
</dbReference>
<dbReference type="EMBL" id="CAJOBH010083685">
    <property type="protein sequence ID" value="CAF4529396.1"/>
    <property type="molecule type" value="Genomic_DNA"/>
</dbReference>
<protein>
    <submittedName>
        <fullName evidence="2">Uncharacterized protein</fullName>
    </submittedName>
</protein>
<comment type="caution">
    <text evidence="2">The sequence shown here is derived from an EMBL/GenBank/DDBJ whole genome shotgun (WGS) entry which is preliminary data.</text>
</comment>
<gene>
    <name evidence="2" type="ORF">BYL167_LOCUS37238</name>
    <name evidence="3" type="ORF">GIL414_LOCUS46193</name>
</gene>
<evidence type="ECO:0000313" key="4">
    <source>
        <dbReference type="Proteomes" id="UP000681967"/>
    </source>
</evidence>
<dbReference type="Proteomes" id="UP000681720">
    <property type="component" value="Unassembled WGS sequence"/>
</dbReference>
<evidence type="ECO:0000313" key="3">
    <source>
        <dbReference type="EMBL" id="CAF4777349.1"/>
    </source>
</evidence>
<keyword evidence="1" id="KW-0175">Coiled coil</keyword>
<feature type="coiled-coil region" evidence="1">
    <location>
        <begin position="3"/>
        <end position="58"/>
    </location>
</feature>
<evidence type="ECO:0000313" key="2">
    <source>
        <dbReference type="EMBL" id="CAF4529396.1"/>
    </source>
</evidence>
<name>A0A8S2Y235_9BILA</name>
<dbReference type="Proteomes" id="UP000681967">
    <property type="component" value="Unassembled WGS sequence"/>
</dbReference>
<evidence type="ECO:0000256" key="1">
    <source>
        <dbReference type="SAM" id="Coils"/>
    </source>
</evidence>